<protein>
    <submittedName>
        <fullName evidence="2">Uncharacterized protein</fullName>
    </submittedName>
</protein>
<keyword evidence="1" id="KW-0472">Membrane</keyword>
<keyword evidence="3" id="KW-1185">Reference proteome</keyword>
<dbReference type="KEGG" id="pvn:A7sIIA15_05240"/>
<sequence length="61" mass="6564">MQFLASRFEDGYVPGPGLSVAQTVFTYVVIPVGLFTVIALTSWLTSAPRKEKAQSSVSSIN</sequence>
<evidence type="ECO:0000256" key="1">
    <source>
        <dbReference type="SAM" id="Phobius"/>
    </source>
</evidence>
<keyword evidence="1" id="KW-0812">Transmembrane</keyword>
<dbReference type="AlphaFoldDB" id="A0A249KTW4"/>
<name>A0A249KTW4_9ACTN</name>
<dbReference type="EMBL" id="CP016776">
    <property type="protein sequence ID" value="ASY20253.1"/>
    <property type="molecule type" value="Genomic_DNA"/>
</dbReference>
<keyword evidence="1" id="KW-1133">Transmembrane helix</keyword>
<dbReference type="Proteomes" id="UP000217186">
    <property type="component" value="Chromosome"/>
</dbReference>
<reference evidence="2 3" key="1">
    <citation type="submission" date="2016-07" db="EMBL/GenBank/DDBJ databases">
        <title>High microdiversification within the ubiquitous acI lineage of Actinobacteria.</title>
        <authorList>
            <person name="Neuenschwander S.M."/>
            <person name="Salcher M."/>
            <person name="Ghai R."/>
            <person name="Pernthaler J."/>
        </authorList>
    </citation>
    <scope>NUCLEOTIDE SEQUENCE [LARGE SCALE GENOMIC DNA]</scope>
    <source>
        <strain evidence="2">MMS-IIA-15</strain>
    </source>
</reference>
<organism evidence="2 3">
    <name type="scientific">Candidatus Planktophila vernalis</name>
    <dbReference type="NCBI Taxonomy" id="1884907"/>
    <lineage>
        <taxon>Bacteria</taxon>
        <taxon>Bacillati</taxon>
        <taxon>Actinomycetota</taxon>
        <taxon>Actinomycetes</taxon>
        <taxon>Candidatus Nanopelagicales</taxon>
        <taxon>Candidatus Nanopelagicaceae</taxon>
        <taxon>Candidatus Planktophila</taxon>
    </lineage>
</organism>
<evidence type="ECO:0000313" key="2">
    <source>
        <dbReference type="EMBL" id="ASY20253.1"/>
    </source>
</evidence>
<feature type="transmembrane region" description="Helical" evidence="1">
    <location>
        <begin position="24"/>
        <end position="44"/>
    </location>
</feature>
<evidence type="ECO:0000313" key="3">
    <source>
        <dbReference type="Proteomes" id="UP000217186"/>
    </source>
</evidence>
<dbReference type="OrthoDB" id="4331808at2"/>
<accession>A0A249KTW4</accession>
<dbReference type="RefSeq" id="WP_095686115.1">
    <property type="nucleotide sequence ID" value="NZ_CP016776.1"/>
</dbReference>
<gene>
    <name evidence="2" type="ORF">A7sIIA15_05240</name>
</gene>
<proteinExistence type="predicted"/>